<dbReference type="PANTHER" id="PTHR30329">
    <property type="entry name" value="STATOR ELEMENT OF FLAGELLAR MOTOR COMPLEX"/>
    <property type="match status" value="1"/>
</dbReference>
<evidence type="ECO:0000256" key="4">
    <source>
        <dbReference type="ARBA" id="ARBA00022692"/>
    </source>
</evidence>
<proteinExistence type="inferred from homology"/>
<name>A0A0H3AC71_NITV4</name>
<gene>
    <name evidence="9" type="ordered locus">Dvul_2913</name>
</gene>
<evidence type="ECO:0000256" key="5">
    <source>
        <dbReference type="ARBA" id="ARBA00022989"/>
    </source>
</evidence>
<sequence>MNANPRKTRRKPHQHIPQQGWMLTYSDLVTLLLAFFVLLVSMSSVDRVQFERMASSLRQPGDLAGTPEAPRTDVSKRLRDLLMDAEALSANAVEIRSLLFPPQVLPPGVEARTVERDVEVLENPEGVVIALTHDLLFPQGQDRLPPASLRLLDTLTDVLAGLDADVNVSAHTDATEGGADPWDLSDRRALSVLEHFLQRGMDPARFSVSGYGPDRPLDASASPEAAQRNRRVEILVKTAKRPGRYG</sequence>
<dbReference type="SMR" id="A0A0H3AC71"/>
<dbReference type="KEGG" id="dvl:Dvul_2913"/>
<accession>A0A0H3AC71</accession>
<dbReference type="Pfam" id="PF13677">
    <property type="entry name" value="MotB_plug"/>
    <property type="match status" value="1"/>
</dbReference>
<keyword evidence="5" id="KW-1133">Transmembrane helix</keyword>
<reference evidence="10" key="1">
    <citation type="journal article" date="2009" name="Environ. Microbiol.">
        <title>Contribution of mobile genetic elements to Desulfovibrio vulgaris genome plasticity.</title>
        <authorList>
            <person name="Walker C.B."/>
            <person name="Stolyar S."/>
            <person name="Chivian D."/>
            <person name="Pinel N."/>
            <person name="Gabster J.A."/>
            <person name="Dehal P.S."/>
            <person name="He Z."/>
            <person name="Yang Z.K."/>
            <person name="Yen H.C."/>
            <person name="Zhou J."/>
            <person name="Wall J.D."/>
            <person name="Hazen T.C."/>
            <person name="Arkin A.P."/>
            <person name="Stahl D.A."/>
        </authorList>
    </citation>
    <scope>NUCLEOTIDE SEQUENCE [LARGE SCALE GENOMIC DNA]</scope>
    <source>
        <strain evidence="10">DP4</strain>
    </source>
</reference>
<comment type="subcellular location">
    <subcellularLocation>
        <location evidence="1">Cell membrane</location>
        <topology evidence="1">Single-pass membrane protein</topology>
    </subcellularLocation>
</comment>
<dbReference type="PANTHER" id="PTHR30329:SF21">
    <property type="entry name" value="LIPOPROTEIN YIAD-RELATED"/>
    <property type="match status" value="1"/>
</dbReference>
<dbReference type="InterPro" id="IPR036737">
    <property type="entry name" value="OmpA-like_sf"/>
</dbReference>
<evidence type="ECO:0000256" key="2">
    <source>
        <dbReference type="ARBA" id="ARBA00008914"/>
    </source>
</evidence>
<dbReference type="RefSeq" id="WP_010937359.1">
    <property type="nucleotide sequence ID" value="NC_008751.1"/>
</dbReference>
<keyword evidence="3" id="KW-1003">Cell membrane</keyword>
<dbReference type="Gene3D" id="3.30.1330.60">
    <property type="entry name" value="OmpA-like domain"/>
    <property type="match status" value="1"/>
</dbReference>
<dbReference type="Proteomes" id="UP000009173">
    <property type="component" value="Chromosome"/>
</dbReference>
<evidence type="ECO:0000256" key="1">
    <source>
        <dbReference type="ARBA" id="ARBA00004162"/>
    </source>
</evidence>
<dbReference type="InterPro" id="IPR050330">
    <property type="entry name" value="Bact_OuterMem_StrucFunc"/>
</dbReference>
<organism evidence="9 10">
    <name type="scientific">Nitratidesulfovibrio vulgaris (strain DP4)</name>
    <name type="common">Desulfovibrio vulgaris</name>
    <dbReference type="NCBI Taxonomy" id="391774"/>
    <lineage>
        <taxon>Bacteria</taxon>
        <taxon>Pseudomonadati</taxon>
        <taxon>Thermodesulfobacteriota</taxon>
        <taxon>Desulfovibrionia</taxon>
        <taxon>Desulfovibrionales</taxon>
        <taxon>Desulfovibrionaceae</taxon>
        <taxon>Nitratidesulfovibrio</taxon>
    </lineage>
</organism>
<evidence type="ECO:0000256" key="3">
    <source>
        <dbReference type="ARBA" id="ARBA00022475"/>
    </source>
</evidence>
<evidence type="ECO:0000259" key="8">
    <source>
        <dbReference type="PROSITE" id="PS51123"/>
    </source>
</evidence>
<comment type="similarity">
    <text evidence="2">Belongs to the MotB family.</text>
</comment>
<dbReference type="InterPro" id="IPR025713">
    <property type="entry name" value="MotB-like_N_dom"/>
</dbReference>
<protein>
    <submittedName>
        <fullName evidence="9">OmpA/MotB domain protein</fullName>
    </submittedName>
</protein>
<feature type="domain" description="OmpA-like" evidence="8">
    <location>
        <begin position="124"/>
        <end position="240"/>
    </location>
</feature>
<dbReference type="Pfam" id="PF00691">
    <property type="entry name" value="OmpA"/>
    <property type="match status" value="1"/>
</dbReference>
<evidence type="ECO:0000256" key="6">
    <source>
        <dbReference type="ARBA" id="ARBA00023136"/>
    </source>
</evidence>
<dbReference type="AlphaFoldDB" id="A0A0H3AC71"/>
<dbReference type="EMBL" id="CP000527">
    <property type="protein sequence ID" value="ABM29924.1"/>
    <property type="molecule type" value="Genomic_DNA"/>
</dbReference>
<dbReference type="SUPFAM" id="SSF103088">
    <property type="entry name" value="OmpA-like"/>
    <property type="match status" value="1"/>
</dbReference>
<dbReference type="InterPro" id="IPR006665">
    <property type="entry name" value="OmpA-like"/>
</dbReference>
<dbReference type="GO" id="GO:0005886">
    <property type="term" value="C:plasma membrane"/>
    <property type="evidence" value="ECO:0007669"/>
    <property type="project" value="UniProtKB-SubCell"/>
</dbReference>
<dbReference type="HOGENOM" id="CLU_016890_0_1_7"/>
<dbReference type="PROSITE" id="PS51123">
    <property type="entry name" value="OMPA_2"/>
    <property type="match status" value="1"/>
</dbReference>
<keyword evidence="6 7" id="KW-0472">Membrane</keyword>
<evidence type="ECO:0000313" key="10">
    <source>
        <dbReference type="Proteomes" id="UP000009173"/>
    </source>
</evidence>
<evidence type="ECO:0000313" key="9">
    <source>
        <dbReference type="EMBL" id="ABM29924.1"/>
    </source>
</evidence>
<dbReference type="CDD" id="cd07185">
    <property type="entry name" value="OmpA_C-like"/>
    <property type="match status" value="1"/>
</dbReference>
<keyword evidence="4" id="KW-0812">Transmembrane</keyword>
<evidence type="ECO:0000256" key="7">
    <source>
        <dbReference type="PROSITE-ProRule" id="PRU00473"/>
    </source>
</evidence>